<dbReference type="Gene3D" id="2.60.40.2300">
    <property type="entry name" value="Neutral/alkaline non-lysosomal ceramidase, C-terminal domain"/>
    <property type="match status" value="1"/>
</dbReference>
<dbReference type="Proteomes" id="UP001254608">
    <property type="component" value="Unassembled WGS sequence"/>
</dbReference>
<evidence type="ECO:0000259" key="1">
    <source>
        <dbReference type="Pfam" id="PF17048"/>
    </source>
</evidence>
<sequence>MKNSGYIDREMDGQWRVVATDDDWWTRFTYVRNGVGDEAVVEWQVPRGTEPGTYRIRYQGVSGDGPYSGTSDAFVLKDCP</sequence>
<reference evidence="2 3" key="1">
    <citation type="submission" date="2023-09" db="EMBL/GenBank/DDBJ databases">
        <authorList>
            <person name="Rey-Velasco X."/>
        </authorList>
    </citation>
    <scope>NUCLEOTIDE SEQUENCE [LARGE SCALE GENOMIC DNA]</scope>
    <source>
        <strain evidence="2 3">W345</strain>
    </source>
</reference>
<name>A0ABU2WK40_9GAMM</name>
<organism evidence="2 3">
    <name type="scientific">Banduia mediterranea</name>
    <dbReference type="NCBI Taxonomy" id="3075609"/>
    <lineage>
        <taxon>Bacteria</taxon>
        <taxon>Pseudomonadati</taxon>
        <taxon>Pseudomonadota</taxon>
        <taxon>Gammaproteobacteria</taxon>
        <taxon>Nevskiales</taxon>
        <taxon>Algiphilaceae</taxon>
        <taxon>Banduia</taxon>
    </lineage>
</organism>
<evidence type="ECO:0000313" key="3">
    <source>
        <dbReference type="Proteomes" id="UP001254608"/>
    </source>
</evidence>
<protein>
    <submittedName>
        <fullName evidence="2">Neutral/alkaline non-lysosomal ceramidase C-terminal domain-containing protein</fullName>
    </submittedName>
</protein>
<dbReference type="EMBL" id="JAVRIC010000019">
    <property type="protein sequence ID" value="MDT0498244.1"/>
    <property type="molecule type" value="Genomic_DNA"/>
</dbReference>
<dbReference type="InterPro" id="IPR031331">
    <property type="entry name" value="NEUT/ALK_ceramidase_C"/>
</dbReference>
<dbReference type="Pfam" id="PF17048">
    <property type="entry name" value="Ceramidse_alk_C"/>
    <property type="match status" value="1"/>
</dbReference>
<dbReference type="RefSeq" id="WP_311365618.1">
    <property type="nucleotide sequence ID" value="NZ_JAVRIC010000019.1"/>
</dbReference>
<proteinExistence type="predicted"/>
<keyword evidence="3" id="KW-1185">Reference proteome</keyword>
<dbReference type="InterPro" id="IPR038445">
    <property type="entry name" value="NCDase_C_sf"/>
</dbReference>
<comment type="caution">
    <text evidence="2">The sequence shown here is derived from an EMBL/GenBank/DDBJ whole genome shotgun (WGS) entry which is preliminary data.</text>
</comment>
<evidence type="ECO:0000313" key="2">
    <source>
        <dbReference type="EMBL" id="MDT0498244.1"/>
    </source>
</evidence>
<feature type="domain" description="Neutral/alkaline non-lysosomal ceramidase C-terminal" evidence="1">
    <location>
        <begin position="9"/>
        <end position="75"/>
    </location>
</feature>
<accession>A0ABU2WK40</accession>
<gene>
    <name evidence="2" type="ORF">RM530_12830</name>
</gene>